<organism evidence="22">
    <name type="scientific">Strongyloides ratti</name>
    <name type="common">Parasitic roundworm</name>
    <dbReference type="NCBI Taxonomy" id="34506"/>
    <lineage>
        <taxon>Eukaryota</taxon>
        <taxon>Metazoa</taxon>
        <taxon>Ecdysozoa</taxon>
        <taxon>Nematoda</taxon>
        <taxon>Chromadorea</taxon>
        <taxon>Rhabditida</taxon>
        <taxon>Tylenchina</taxon>
        <taxon>Panagrolaimomorpha</taxon>
        <taxon>Strongyloidoidea</taxon>
        <taxon>Strongyloididae</taxon>
        <taxon>Strongyloides</taxon>
    </lineage>
</organism>
<keyword evidence="17" id="KW-0594">Phospholipid biosynthesis</keyword>
<evidence type="ECO:0000256" key="16">
    <source>
        <dbReference type="ARBA" id="ARBA00023136"/>
    </source>
</evidence>
<evidence type="ECO:0000256" key="18">
    <source>
        <dbReference type="ARBA" id="ARBA00023264"/>
    </source>
</evidence>
<dbReference type="CTD" id="36376186"/>
<feature type="compositionally biased region" description="Basic and acidic residues" evidence="21">
    <location>
        <begin position="500"/>
        <end position="513"/>
    </location>
</feature>
<keyword evidence="11" id="KW-0548">Nucleotidyltransferase</keyword>
<evidence type="ECO:0000256" key="8">
    <source>
        <dbReference type="ARBA" id="ARBA00018337"/>
    </source>
</evidence>
<comment type="pathway">
    <text evidence="4">Lipid metabolism.</text>
</comment>
<keyword evidence="10" id="KW-0808">Transferase</keyword>
<evidence type="ECO:0000256" key="11">
    <source>
        <dbReference type="ARBA" id="ARBA00022695"/>
    </source>
</evidence>
<dbReference type="GO" id="GO:0004605">
    <property type="term" value="F:phosphatidate cytidylyltransferase activity"/>
    <property type="evidence" value="ECO:0007669"/>
    <property type="project" value="UniProtKB-EC"/>
</dbReference>
<proteinExistence type="inferred from homology"/>
<evidence type="ECO:0000256" key="19">
    <source>
        <dbReference type="ARBA" id="ARBA00029893"/>
    </source>
</evidence>
<keyword evidence="14" id="KW-0443">Lipid metabolism</keyword>
<reference evidence="24" key="2">
    <citation type="submission" date="2020-12" db="UniProtKB">
        <authorList>
            <consortium name="WormBaseParasite"/>
        </authorList>
    </citation>
    <scope>IDENTIFICATION</scope>
</reference>
<dbReference type="EC" id="2.7.7.41" evidence="7"/>
<name>A0A090L1Y7_STRRB</name>
<evidence type="ECO:0000256" key="21">
    <source>
        <dbReference type="SAM" id="MobiDB-lite"/>
    </source>
</evidence>
<evidence type="ECO:0000256" key="15">
    <source>
        <dbReference type="ARBA" id="ARBA00023128"/>
    </source>
</evidence>
<dbReference type="WBParaSite" id="SRAE_1000207900.1">
    <property type="protein sequence ID" value="SRAE_1000207900.1"/>
    <property type="gene ID" value="WBGene00258691"/>
</dbReference>
<evidence type="ECO:0000256" key="3">
    <source>
        <dbReference type="ARBA" id="ARBA00005119"/>
    </source>
</evidence>
<evidence type="ECO:0000256" key="7">
    <source>
        <dbReference type="ARBA" id="ARBA00012487"/>
    </source>
</evidence>
<comment type="subcellular location">
    <subcellularLocation>
        <location evidence="2">Mitochondrion inner membrane</location>
        <topology evidence="2">Peripheral membrane protein</topology>
        <orientation evidence="2">Matrix side</orientation>
    </subcellularLocation>
</comment>
<dbReference type="WormBase" id="SRAE_1000207900">
    <property type="protein sequence ID" value="SRP09494"/>
    <property type="gene ID" value="WBGene00258691"/>
</dbReference>
<dbReference type="GO" id="GO:0005743">
    <property type="term" value="C:mitochondrial inner membrane"/>
    <property type="evidence" value="ECO:0007669"/>
    <property type="project" value="UniProtKB-SubCell"/>
</dbReference>
<evidence type="ECO:0000256" key="5">
    <source>
        <dbReference type="ARBA" id="ARBA00005458"/>
    </source>
</evidence>
<evidence type="ECO:0000256" key="4">
    <source>
        <dbReference type="ARBA" id="ARBA00005189"/>
    </source>
</evidence>
<evidence type="ECO:0000256" key="17">
    <source>
        <dbReference type="ARBA" id="ARBA00023209"/>
    </source>
</evidence>
<evidence type="ECO:0000256" key="13">
    <source>
        <dbReference type="ARBA" id="ARBA00022842"/>
    </source>
</evidence>
<evidence type="ECO:0000256" key="2">
    <source>
        <dbReference type="ARBA" id="ARBA00004443"/>
    </source>
</evidence>
<dbReference type="Pfam" id="PF09139">
    <property type="entry name" value="Tam41_Mmp37"/>
    <property type="match status" value="1"/>
</dbReference>
<evidence type="ECO:0000256" key="1">
    <source>
        <dbReference type="ARBA" id="ARBA00001946"/>
    </source>
</evidence>
<reference evidence="22 23" key="1">
    <citation type="submission" date="2014-09" db="EMBL/GenBank/DDBJ databases">
        <authorList>
            <person name="Martin A.A."/>
        </authorList>
    </citation>
    <scope>NUCLEOTIDE SEQUENCE</scope>
    <source>
        <strain evidence="23">ED321</strain>
        <strain evidence="22">ED321 Heterogonic</strain>
    </source>
</reference>
<dbReference type="RefSeq" id="XP_024503022.1">
    <property type="nucleotide sequence ID" value="XM_024649112.1"/>
</dbReference>
<dbReference type="InterPro" id="IPR015222">
    <property type="entry name" value="Tam41"/>
</dbReference>
<evidence type="ECO:0000256" key="12">
    <source>
        <dbReference type="ARBA" id="ARBA00022792"/>
    </source>
</evidence>
<keyword evidence="12" id="KW-0999">Mitochondrion inner membrane</keyword>
<accession>A0A090L1Y7</accession>
<evidence type="ECO:0000313" key="25">
    <source>
        <dbReference type="WormBase" id="SRAE_1000207900"/>
    </source>
</evidence>
<dbReference type="STRING" id="34506.A0A090L1Y7"/>
<dbReference type="GO" id="GO:0032049">
    <property type="term" value="P:cardiolipin biosynthetic process"/>
    <property type="evidence" value="ECO:0007669"/>
    <property type="project" value="InterPro"/>
</dbReference>
<sequence>MDSFSSIKSEYLELIGCIPLDTADFVFAYGSGAIPQSGNKMSDKMVDFIVVTNDPLKFHIDNINQNPGHYSFLRKLGPKRVTEIQTKFGARVYYNTRVEYNNRMIKYGIISTDNILQDLLDWNWLYVAGRMQKPILNVVKPTEKIKEAVEINRISALQFALLMVEDTFTFEDLFKHLVGISYNGDFRQIIGEDKDKVNKIVRGGYDKFIEIYKPLLEKDPRVTILSNKCEQDNTTQAIYHRINLLPLGIIDNIQKIWRKKDNERKDVEEISFSLANRTDFDVILRRTTSNIVAKSSRNQTIKNALSAGIDMENNTQSSIDFQLELEACTLNVKVIVLESCYIIFIGKRNEIDIMTMGNFGKSTILDFSPGASSQMYVESLNLKLSKAFPGKQIFVNTDLSSNDSPEFWSEVFLKFVPKLKEILIGIMLALRQIFKKQLFSTSVYRFQKPIDTKNDDKKKKSLNEQIAGKLDEVTDSKPKSKYYNEETGEIGGPQGPEPTRFGDWERKGRVSDF</sequence>
<keyword evidence="18" id="KW-1208">Phospholipid metabolism</keyword>
<evidence type="ECO:0000313" key="24">
    <source>
        <dbReference type="WBParaSite" id="SRAE_1000207900.1"/>
    </source>
</evidence>
<evidence type="ECO:0000256" key="6">
    <source>
        <dbReference type="ARBA" id="ARBA00005701"/>
    </source>
</evidence>
<dbReference type="EMBL" id="LN609528">
    <property type="protein sequence ID" value="CEF63821.1"/>
    <property type="molecule type" value="Genomic_DNA"/>
</dbReference>
<evidence type="ECO:0000256" key="10">
    <source>
        <dbReference type="ARBA" id="ARBA00022679"/>
    </source>
</evidence>
<evidence type="ECO:0000256" key="9">
    <source>
        <dbReference type="ARBA" id="ARBA00022516"/>
    </source>
</evidence>
<keyword evidence="16" id="KW-0472">Membrane</keyword>
<evidence type="ECO:0000313" key="23">
    <source>
        <dbReference type="Proteomes" id="UP000035682"/>
    </source>
</evidence>
<keyword evidence="23" id="KW-1185">Reference proteome</keyword>
<dbReference type="Pfam" id="PF07896">
    <property type="entry name" value="DUF1674"/>
    <property type="match status" value="1"/>
</dbReference>
<comment type="similarity">
    <text evidence="6">Belongs to the SDHAF4 family.</text>
</comment>
<comment type="pathway">
    <text evidence="3">Phospholipid metabolism; CDP-diacylglycerol biosynthesis; CDP-diacylglycerol from sn-glycerol 3-phosphate: step 3/3.</text>
</comment>
<keyword evidence="15" id="KW-0496">Mitochondrion</keyword>
<dbReference type="eggNOG" id="KOG2986">
    <property type="taxonomic scope" value="Eukaryota"/>
</dbReference>
<dbReference type="PANTHER" id="PTHR13619">
    <property type="entry name" value="PHOSPHATIDATE CYTIDYLYLTRANSFERASE, MITOCHONDRIAL"/>
    <property type="match status" value="1"/>
</dbReference>
<evidence type="ECO:0000313" key="22">
    <source>
        <dbReference type="EMBL" id="CEF63821.1"/>
    </source>
</evidence>
<comment type="cofactor">
    <cofactor evidence="1">
        <name>Mg(2+)</name>
        <dbReference type="ChEBI" id="CHEBI:18420"/>
    </cofactor>
</comment>
<dbReference type="AlphaFoldDB" id="A0A090L1Y7"/>
<dbReference type="UniPathway" id="UPA00557">
    <property type="reaction ID" value="UER00614"/>
</dbReference>
<dbReference type="GO" id="GO:0016024">
    <property type="term" value="P:CDP-diacylglycerol biosynthetic process"/>
    <property type="evidence" value="ECO:0007669"/>
    <property type="project" value="UniProtKB-UniPathway"/>
</dbReference>
<dbReference type="OrthoDB" id="341477at2759"/>
<feature type="region of interest" description="Disordered" evidence="21">
    <location>
        <begin position="454"/>
        <end position="513"/>
    </location>
</feature>
<dbReference type="Proteomes" id="UP000035682">
    <property type="component" value="Unplaced"/>
</dbReference>
<evidence type="ECO:0000256" key="20">
    <source>
        <dbReference type="ARBA" id="ARBA00031502"/>
    </source>
</evidence>
<dbReference type="InterPro" id="IPR012875">
    <property type="entry name" value="SDHF4"/>
</dbReference>
<dbReference type="PANTHER" id="PTHR13619:SF0">
    <property type="entry name" value="PHOSPHATIDATE CYTIDYLYLTRANSFERASE, MITOCHONDRIAL"/>
    <property type="match status" value="1"/>
</dbReference>
<evidence type="ECO:0000256" key="14">
    <source>
        <dbReference type="ARBA" id="ARBA00023098"/>
    </source>
</evidence>
<dbReference type="GeneID" id="36376186"/>
<feature type="compositionally biased region" description="Basic and acidic residues" evidence="21">
    <location>
        <begin position="469"/>
        <end position="484"/>
    </location>
</feature>
<keyword evidence="9" id="KW-0444">Lipid biosynthesis</keyword>
<gene>
    <name evidence="22 24 25" type="ORF">SRAE_1000207900</name>
</gene>
<comment type="similarity">
    <text evidence="5">Belongs to the TAM41 family.</text>
</comment>
<protein>
    <recommendedName>
        <fullName evidence="8">Phosphatidate cytidylyltransferase, mitochondrial</fullName>
        <ecNumber evidence="7">2.7.7.41</ecNumber>
    </recommendedName>
    <alternativeName>
        <fullName evidence="19">CDP-diacylglycerol synthase</fullName>
    </alternativeName>
    <alternativeName>
        <fullName evidence="20">Mitochondrial translocator assembly and maintenance protein 41 homolog</fullName>
    </alternativeName>
</protein>
<keyword evidence="13" id="KW-0460">Magnesium</keyword>